<protein>
    <submittedName>
        <fullName evidence="1">Uncharacterized protein</fullName>
    </submittedName>
</protein>
<organism evidence="1">
    <name type="scientific">marine sediment metagenome</name>
    <dbReference type="NCBI Taxonomy" id="412755"/>
    <lineage>
        <taxon>unclassified sequences</taxon>
        <taxon>metagenomes</taxon>
        <taxon>ecological metagenomes</taxon>
    </lineage>
</organism>
<dbReference type="InterPro" id="IPR011067">
    <property type="entry name" value="Plasmid_toxin/cell-grow_inhib"/>
</dbReference>
<accession>X1ECT6</accession>
<dbReference type="Pfam" id="PF02452">
    <property type="entry name" value="PemK_toxin"/>
    <property type="match status" value="1"/>
</dbReference>
<dbReference type="SUPFAM" id="SSF50118">
    <property type="entry name" value="Cell growth inhibitor/plasmid maintenance toxic component"/>
    <property type="match status" value="1"/>
</dbReference>
<feature type="non-terminal residue" evidence="1">
    <location>
        <position position="1"/>
    </location>
</feature>
<comment type="caution">
    <text evidence="1">The sequence shown here is derived from an EMBL/GenBank/DDBJ whole genome shotgun (WGS) entry which is preliminary data.</text>
</comment>
<dbReference type="AlphaFoldDB" id="X1ECT6"/>
<dbReference type="Gene3D" id="2.30.30.110">
    <property type="match status" value="1"/>
</dbReference>
<evidence type="ECO:0000313" key="1">
    <source>
        <dbReference type="EMBL" id="GAH30427.1"/>
    </source>
</evidence>
<reference evidence="1" key="1">
    <citation type="journal article" date="2014" name="Front. Microbiol.">
        <title>High frequency of phylogenetically diverse reductive dehalogenase-homologous genes in deep subseafloor sedimentary metagenomes.</title>
        <authorList>
            <person name="Kawai M."/>
            <person name="Futagami T."/>
            <person name="Toyoda A."/>
            <person name="Takaki Y."/>
            <person name="Nishi S."/>
            <person name="Hori S."/>
            <person name="Arai W."/>
            <person name="Tsubouchi T."/>
            <person name="Morono Y."/>
            <person name="Uchiyama I."/>
            <person name="Ito T."/>
            <person name="Fujiyama A."/>
            <person name="Inagaki F."/>
            <person name="Takami H."/>
        </authorList>
    </citation>
    <scope>NUCLEOTIDE SEQUENCE</scope>
    <source>
        <strain evidence="1">Expedition CK06-06</strain>
    </source>
</reference>
<sequence length="37" mass="4206">NQVRTVDKKRLVNFVGTLSSERLKDIEQALLIHLGIT</sequence>
<dbReference type="EMBL" id="BARU01001253">
    <property type="protein sequence ID" value="GAH30427.1"/>
    <property type="molecule type" value="Genomic_DNA"/>
</dbReference>
<name>X1ECT6_9ZZZZ</name>
<proteinExistence type="predicted"/>
<dbReference type="GO" id="GO:0003677">
    <property type="term" value="F:DNA binding"/>
    <property type="evidence" value="ECO:0007669"/>
    <property type="project" value="InterPro"/>
</dbReference>
<gene>
    <name evidence="1" type="ORF">S03H2_03399</name>
</gene>
<dbReference type="InterPro" id="IPR003477">
    <property type="entry name" value="PemK-like"/>
</dbReference>